<dbReference type="RefSeq" id="WP_126295562.1">
    <property type="nucleotide sequence ID" value="NZ_JAXUAO010000100.1"/>
</dbReference>
<keyword evidence="2" id="KW-1185">Reference proteome</keyword>
<protein>
    <recommendedName>
        <fullName evidence="3">Abortive phage infection protein</fullName>
    </recommendedName>
</protein>
<proteinExistence type="predicted"/>
<reference evidence="1 2" key="1">
    <citation type="submission" date="2018-12" db="EMBL/GenBank/DDBJ databases">
        <authorList>
            <person name="Yu L."/>
        </authorList>
    </citation>
    <scope>NUCLEOTIDE SEQUENCE [LARGE SCALE GENOMIC DNA]</scope>
    <source>
        <strain evidence="1 2">S5H2222</strain>
    </source>
</reference>
<dbReference type="OrthoDB" id="2455488at2"/>
<dbReference type="EMBL" id="RXNR01000059">
    <property type="protein sequence ID" value="RTQ89738.1"/>
    <property type="molecule type" value="Genomic_DNA"/>
</dbReference>
<evidence type="ECO:0000313" key="1">
    <source>
        <dbReference type="EMBL" id="RTQ89738.1"/>
    </source>
</evidence>
<organism evidence="1 2">
    <name type="scientific">Lysinibacillus telephonicus</name>
    <dbReference type="NCBI Taxonomy" id="1714840"/>
    <lineage>
        <taxon>Bacteria</taxon>
        <taxon>Bacillati</taxon>
        <taxon>Bacillota</taxon>
        <taxon>Bacilli</taxon>
        <taxon>Bacillales</taxon>
        <taxon>Bacillaceae</taxon>
        <taxon>Lysinibacillus</taxon>
    </lineage>
</organism>
<comment type="caution">
    <text evidence="1">The sequence shown here is derived from an EMBL/GenBank/DDBJ whole genome shotgun (WGS) entry which is preliminary data.</text>
</comment>
<name>A0A3S0JJW8_9BACI</name>
<accession>A0A3S0JJW8</accession>
<sequence length="62" mass="7435">MEKYKNMIEQLKKGEINSIEIPKEEFLQFRELLVKDEMFKHFRGEAKQGGNVIFTFLDKPRS</sequence>
<gene>
    <name evidence="1" type="ORF">EKG35_16055</name>
</gene>
<evidence type="ECO:0008006" key="3">
    <source>
        <dbReference type="Google" id="ProtNLM"/>
    </source>
</evidence>
<dbReference type="Proteomes" id="UP000276349">
    <property type="component" value="Unassembled WGS sequence"/>
</dbReference>
<dbReference type="AlphaFoldDB" id="A0A3S0JJW8"/>
<evidence type="ECO:0000313" key="2">
    <source>
        <dbReference type="Proteomes" id="UP000276349"/>
    </source>
</evidence>